<evidence type="ECO:0000256" key="6">
    <source>
        <dbReference type="ARBA" id="ARBA00022438"/>
    </source>
</evidence>
<evidence type="ECO:0000256" key="11">
    <source>
        <dbReference type="ARBA" id="ARBA00023049"/>
    </source>
</evidence>
<protein>
    <recommendedName>
        <fullName evidence="5">Aminopeptidase N</fullName>
        <ecNumber evidence="4">3.4.11.2</ecNumber>
    </recommendedName>
</protein>
<dbReference type="Gene3D" id="1.10.390.10">
    <property type="entry name" value="Neutral Protease Domain 2"/>
    <property type="match status" value="1"/>
</dbReference>
<keyword evidence="7" id="KW-0645">Protease</keyword>
<dbReference type="InterPro" id="IPR027268">
    <property type="entry name" value="Peptidase_M4/M1_CTD_sf"/>
</dbReference>
<evidence type="ECO:0000259" key="12">
    <source>
        <dbReference type="Pfam" id="PF01433"/>
    </source>
</evidence>
<evidence type="ECO:0000256" key="4">
    <source>
        <dbReference type="ARBA" id="ARBA00012564"/>
    </source>
</evidence>
<dbReference type="PROSITE" id="PS51257">
    <property type="entry name" value="PROKAR_LIPOPROTEIN"/>
    <property type="match status" value="1"/>
</dbReference>
<dbReference type="InterPro" id="IPR042097">
    <property type="entry name" value="Aminopeptidase_N-like_N_sf"/>
</dbReference>
<dbReference type="InterPro" id="IPR001930">
    <property type="entry name" value="Peptidase_M1"/>
</dbReference>
<dbReference type="Pfam" id="PF17900">
    <property type="entry name" value="Peptidase_M1_N"/>
    <property type="match status" value="1"/>
</dbReference>
<dbReference type="SUPFAM" id="SSF55486">
    <property type="entry name" value="Metalloproteases ('zincins'), catalytic domain"/>
    <property type="match status" value="1"/>
</dbReference>
<dbReference type="Gene3D" id="2.60.40.1730">
    <property type="entry name" value="tricorn interacting facor f3 domain"/>
    <property type="match status" value="1"/>
</dbReference>
<dbReference type="GO" id="GO:0043171">
    <property type="term" value="P:peptide catabolic process"/>
    <property type="evidence" value="ECO:0007669"/>
    <property type="project" value="TreeGrafter"/>
</dbReference>
<dbReference type="GO" id="GO:0006508">
    <property type="term" value="P:proteolysis"/>
    <property type="evidence" value="ECO:0007669"/>
    <property type="project" value="UniProtKB-KW"/>
</dbReference>
<evidence type="ECO:0000313" key="14">
    <source>
        <dbReference type="EMBL" id="MBE7694329.1"/>
    </source>
</evidence>
<dbReference type="CDD" id="cd09602">
    <property type="entry name" value="M1_APN"/>
    <property type="match status" value="1"/>
</dbReference>
<evidence type="ECO:0000256" key="2">
    <source>
        <dbReference type="ARBA" id="ARBA00001947"/>
    </source>
</evidence>
<dbReference type="PRINTS" id="PR00756">
    <property type="entry name" value="ALADIPTASE"/>
</dbReference>
<proteinExistence type="inferred from homology"/>
<keyword evidence="15" id="KW-1185">Reference proteome</keyword>
<reference evidence="14 15" key="1">
    <citation type="journal article" date="2020" name="Int. J. Syst. Evol. Microbiol.">
        <title>Tenacibaculum piscium sp. nov., isolated from skin ulcers of sea-farmed fish, and description of Tenacibaculum finnmarkense sp. nov. with subdivision into genomovars finnmarkense and ulcerans.</title>
        <authorList>
            <person name="Olsen A.B."/>
            <person name="Spilsberg B."/>
            <person name="Nilsen H.K."/>
            <person name="Lagesen K."/>
            <person name="Gulla S."/>
            <person name="Avendano-Herrera R."/>
            <person name="Irgang R."/>
            <person name="Duchaud E."/>
            <person name="Colquhoun D.J."/>
        </authorList>
    </citation>
    <scope>NUCLEOTIDE SEQUENCE [LARGE SCALE GENOMIC DNA]</scope>
    <source>
        <strain evidence="14 15">TNO037</strain>
    </source>
</reference>
<accession>A0AAP1WFH8</accession>
<keyword evidence="10" id="KW-0862">Zinc</keyword>
<evidence type="ECO:0000256" key="8">
    <source>
        <dbReference type="ARBA" id="ARBA00022723"/>
    </source>
</evidence>
<evidence type="ECO:0000256" key="7">
    <source>
        <dbReference type="ARBA" id="ARBA00022670"/>
    </source>
</evidence>
<name>A0AAP1WFH8_9FLAO</name>
<dbReference type="GO" id="GO:0016285">
    <property type="term" value="F:alanyl aminopeptidase activity"/>
    <property type="evidence" value="ECO:0007669"/>
    <property type="project" value="UniProtKB-EC"/>
</dbReference>
<dbReference type="GO" id="GO:0008270">
    <property type="term" value="F:zinc ion binding"/>
    <property type="evidence" value="ECO:0007669"/>
    <property type="project" value="InterPro"/>
</dbReference>
<comment type="caution">
    <text evidence="14">The sequence shown here is derived from an EMBL/GenBank/DDBJ whole genome shotgun (WGS) entry which is preliminary data.</text>
</comment>
<dbReference type="InterPro" id="IPR050344">
    <property type="entry name" value="Peptidase_M1_aminopeptidases"/>
</dbReference>
<feature type="domain" description="Peptidase M1 membrane alanine aminopeptidase" evidence="12">
    <location>
        <begin position="247"/>
        <end position="461"/>
    </location>
</feature>
<comment type="similarity">
    <text evidence="3">Belongs to the peptidase M1 family.</text>
</comment>
<keyword evidence="9" id="KW-0378">Hydrolase</keyword>
<dbReference type="GO" id="GO:0005737">
    <property type="term" value="C:cytoplasm"/>
    <property type="evidence" value="ECO:0007669"/>
    <property type="project" value="TreeGrafter"/>
</dbReference>
<keyword evidence="8" id="KW-0479">Metal-binding</keyword>
<evidence type="ECO:0000259" key="13">
    <source>
        <dbReference type="Pfam" id="PF17900"/>
    </source>
</evidence>
<dbReference type="SUPFAM" id="SSF63737">
    <property type="entry name" value="Leukotriene A4 hydrolase N-terminal domain"/>
    <property type="match status" value="1"/>
</dbReference>
<dbReference type="InterPro" id="IPR014782">
    <property type="entry name" value="Peptidase_M1_dom"/>
</dbReference>
<keyword evidence="6" id="KW-0031">Aminopeptidase</keyword>
<evidence type="ECO:0000313" key="15">
    <source>
        <dbReference type="Proteomes" id="UP000806077"/>
    </source>
</evidence>
<dbReference type="InterPro" id="IPR045357">
    <property type="entry name" value="Aminopeptidase_N-like_N"/>
</dbReference>
<evidence type="ECO:0000256" key="9">
    <source>
        <dbReference type="ARBA" id="ARBA00022801"/>
    </source>
</evidence>
<comment type="cofactor">
    <cofactor evidence="2">
        <name>Zn(2+)</name>
        <dbReference type="ChEBI" id="CHEBI:29105"/>
    </cofactor>
</comment>
<sequence length="849" mass="97984">MKHLFILFASLLICGCNQTKSTPILIEKGISKQLATYRKQQVDAVKYALTFNIPEAKSDVIPSTLKVSATIKDLSNDLILDFNEKKSNIKSIIVNNKKIEIIHQKEHLIIAKKLLIKGKNSIDINFDAGEMSLNRSDDFLYTLLVPDRASTLFPCFDQPDIKANYTLTISAPKKWKVLCAAFEASQTAKGNFIEHKFKESDTMSTYLFSFVAGIFNQVGKNPGAFDMQLLYRENNEEKITESIDEIFNIHQKSIDFLEKYTAYKFPFQKMDFAAIPPFQYGGMEHVGAIQYKESSLFLDKNATQNSKLSRAKLIAHETAHMWFGNLVTMKWFNDVWIKEVFANFIADKIMNPVFPDINHQLQFIMAHYPSAYSEDRTQGTNEIRQNLDNLKNAGSLYGRIIYNKAPIMMRQLEQILGEQAFKEGIQEYIKTYANKNADWNELVGIFNKKSAKDIVKWSNVWVHKSGRPIISDSITYKNGKISSFKIYQKAEDKTANLWTQSFSIALVYPKEIKTFNISLSDKKFDFNQVIGLKKPTYIVYNYNGLGYGVFPIDSNTAPFYNQLKEQVARGYAYINLYENLLNNNITAQKAFDIFLHGMLVEKNELIASYISGKINTIYWSFFTKKQRTTTQQELESKLLNLLNSTISKNLKRTAFGLYKSIAISDQGKEFLYQLWAKKKSIPNLYISSATFTDLATKLAVYKHPKASEILTTQLTRISNPDKLKRFKWLLPSLSEKEQERDDFMRQLFKKENREKEAWVQAALYNIHHPLRQKSSIKHFKTCLTILEEIQLTGDIFFPKRWLSSSVGEYSSKEAFNILQNFLKENPNYNPILKMKLLQTTDNLIRVQNK</sequence>
<feature type="domain" description="Aminopeptidase N-like N-terminal" evidence="13">
    <location>
        <begin position="133"/>
        <end position="207"/>
    </location>
</feature>
<dbReference type="GO" id="GO:0016020">
    <property type="term" value="C:membrane"/>
    <property type="evidence" value="ECO:0007669"/>
    <property type="project" value="TreeGrafter"/>
</dbReference>
<organism evidence="14 15">
    <name type="scientific">Tenacibaculum finnmarkense genomovar finnmarkense</name>
    <dbReference type="NCBI Taxonomy" id="1458503"/>
    <lineage>
        <taxon>Bacteria</taxon>
        <taxon>Pseudomonadati</taxon>
        <taxon>Bacteroidota</taxon>
        <taxon>Flavobacteriia</taxon>
        <taxon>Flavobacteriales</taxon>
        <taxon>Flavobacteriaceae</taxon>
        <taxon>Tenacibaculum</taxon>
        <taxon>Tenacibaculum finnmarkense</taxon>
    </lineage>
</organism>
<evidence type="ECO:0000256" key="10">
    <source>
        <dbReference type="ARBA" id="ARBA00022833"/>
    </source>
</evidence>
<dbReference type="Pfam" id="PF01433">
    <property type="entry name" value="Peptidase_M1"/>
    <property type="match status" value="1"/>
</dbReference>
<keyword evidence="11" id="KW-0482">Metalloprotease</keyword>
<gene>
    <name evidence="14" type="ORF">F7645_02635</name>
</gene>
<evidence type="ECO:0000256" key="5">
    <source>
        <dbReference type="ARBA" id="ARBA00015611"/>
    </source>
</evidence>
<dbReference type="EC" id="3.4.11.2" evidence="4"/>
<dbReference type="RefSeq" id="WP_101955596.1">
    <property type="nucleotide sequence ID" value="NZ_JAJHTL010000001.1"/>
</dbReference>
<dbReference type="GO" id="GO:0070006">
    <property type="term" value="F:metalloaminopeptidase activity"/>
    <property type="evidence" value="ECO:0007669"/>
    <property type="project" value="TreeGrafter"/>
</dbReference>
<dbReference type="PANTHER" id="PTHR11533:SF174">
    <property type="entry name" value="PUROMYCIN-SENSITIVE AMINOPEPTIDASE-RELATED"/>
    <property type="match status" value="1"/>
</dbReference>
<dbReference type="PANTHER" id="PTHR11533">
    <property type="entry name" value="PROTEASE M1 ZINC METALLOPROTEASE"/>
    <property type="match status" value="1"/>
</dbReference>
<evidence type="ECO:0000256" key="3">
    <source>
        <dbReference type="ARBA" id="ARBA00010136"/>
    </source>
</evidence>
<comment type="catalytic activity">
    <reaction evidence="1">
        <text>Release of an N-terminal amino acid, Xaa-|-Yaa- from a peptide, amide or arylamide. Xaa is preferably Ala, but may be most amino acids including Pro (slow action). When a terminal hydrophobic residue is followed by a prolyl residue, the two may be released as an intact Xaa-Pro dipeptide.</text>
        <dbReference type="EC" id="3.4.11.2"/>
    </reaction>
</comment>
<dbReference type="GO" id="GO:0005615">
    <property type="term" value="C:extracellular space"/>
    <property type="evidence" value="ECO:0007669"/>
    <property type="project" value="TreeGrafter"/>
</dbReference>
<dbReference type="Proteomes" id="UP000806077">
    <property type="component" value="Unassembled WGS sequence"/>
</dbReference>
<dbReference type="EMBL" id="WXXV01000002">
    <property type="protein sequence ID" value="MBE7694329.1"/>
    <property type="molecule type" value="Genomic_DNA"/>
</dbReference>
<evidence type="ECO:0000256" key="1">
    <source>
        <dbReference type="ARBA" id="ARBA00000098"/>
    </source>
</evidence>
<dbReference type="GO" id="GO:0042277">
    <property type="term" value="F:peptide binding"/>
    <property type="evidence" value="ECO:0007669"/>
    <property type="project" value="TreeGrafter"/>
</dbReference>
<dbReference type="AlphaFoldDB" id="A0AAP1WFH8"/>